<evidence type="ECO:0000313" key="3">
    <source>
        <dbReference type="EMBL" id="KAK4508330.1"/>
    </source>
</evidence>
<name>A0ABR0F4L1_ZASCE</name>
<dbReference type="EMBL" id="JAXOVC010000001">
    <property type="protein sequence ID" value="KAK4508330.1"/>
    <property type="molecule type" value="Genomic_DNA"/>
</dbReference>
<reference evidence="3 4" key="1">
    <citation type="journal article" date="2023" name="G3 (Bethesda)">
        <title>A chromosome-level genome assembly of Zasmidium syzygii isolated from banana leaves.</title>
        <authorList>
            <person name="van Westerhoven A.C."/>
            <person name="Mehrabi R."/>
            <person name="Talebi R."/>
            <person name="Steentjes M.B.F."/>
            <person name="Corcolon B."/>
            <person name="Chong P.A."/>
            <person name="Kema G.H.J."/>
            <person name="Seidl M.F."/>
        </authorList>
    </citation>
    <scope>NUCLEOTIDE SEQUENCE [LARGE SCALE GENOMIC DNA]</scope>
    <source>
        <strain evidence="3 4">P124</strain>
    </source>
</reference>
<comment type="caution">
    <text evidence="3">The sequence shown here is derived from an EMBL/GenBank/DDBJ whole genome shotgun (WGS) entry which is preliminary data.</text>
</comment>
<evidence type="ECO:0000256" key="2">
    <source>
        <dbReference type="SAM" id="Phobius"/>
    </source>
</evidence>
<feature type="compositionally biased region" description="Acidic residues" evidence="1">
    <location>
        <begin position="88"/>
        <end position="99"/>
    </location>
</feature>
<accession>A0ABR0F4L1</accession>
<feature type="region of interest" description="Disordered" evidence="1">
    <location>
        <begin position="50"/>
        <end position="106"/>
    </location>
</feature>
<keyword evidence="2" id="KW-1133">Transmembrane helix</keyword>
<keyword evidence="2" id="KW-0812">Transmembrane</keyword>
<evidence type="ECO:0000313" key="4">
    <source>
        <dbReference type="Proteomes" id="UP001305779"/>
    </source>
</evidence>
<evidence type="ECO:0000256" key="1">
    <source>
        <dbReference type="SAM" id="MobiDB-lite"/>
    </source>
</evidence>
<feature type="transmembrane region" description="Helical" evidence="2">
    <location>
        <begin position="12"/>
        <end position="30"/>
    </location>
</feature>
<gene>
    <name evidence="3" type="ORF">PRZ48_002068</name>
</gene>
<keyword evidence="2" id="KW-0472">Membrane</keyword>
<proteinExistence type="predicted"/>
<sequence>MTAQTSRVNPRSFLYFFAGSLTVILVYVLSGHLPSRESPAAFQAPHTEILPDGSEHSFADTAPGSTQPFEPSHSDSESSSLKTPGITEQEDGWYTDPEENPYGAEGVDVSDLLTPEQFAASNENMKIEHIELRSQMTKDGKWFTTDFVTQNAYNPGFLPHPYKADTWVMFAQRDKNQVGPHDARVFYGPNAPYIIYGSQGPAGSCLGMYIHDLRRLTPSLYNESSGSITSPADPFFWPTDLHRPPPVGGVEKNWFAFFDMNDEMYLHYDVKPTKRSFAKVNTSDGTVGDDLAPLATTDDKCMADLMPAYHHNDREWIHQATNSLSITLCKRSDPSCHPTADNTFIMLLFQTKTFYMHGVYYPYIMLFRREAPFQIHGISQKPFWFNGRGRMNEFWRWSTWKPKDQTQMVFTTQMSWAEQGNMYHGYLDDTVILAFGIEDKHGGGLDVKAEDLLQGMSFCNGGDGES</sequence>
<protein>
    <submittedName>
        <fullName evidence="3">Uncharacterized protein</fullName>
    </submittedName>
</protein>
<dbReference type="Proteomes" id="UP001305779">
    <property type="component" value="Unassembled WGS sequence"/>
</dbReference>
<keyword evidence="4" id="KW-1185">Reference proteome</keyword>
<organism evidence="3 4">
    <name type="scientific">Zasmidium cellare</name>
    <name type="common">Wine cellar mold</name>
    <name type="synonym">Racodium cellare</name>
    <dbReference type="NCBI Taxonomy" id="395010"/>
    <lineage>
        <taxon>Eukaryota</taxon>
        <taxon>Fungi</taxon>
        <taxon>Dikarya</taxon>
        <taxon>Ascomycota</taxon>
        <taxon>Pezizomycotina</taxon>
        <taxon>Dothideomycetes</taxon>
        <taxon>Dothideomycetidae</taxon>
        <taxon>Mycosphaerellales</taxon>
        <taxon>Mycosphaerellaceae</taxon>
        <taxon>Zasmidium</taxon>
    </lineage>
</organism>